<organism evidence="2 3">
    <name type="scientific">Prosthecobacter debontii</name>
    <dbReference type="NCBI Taxonomy" id="48467"/>
    <lineage>
        <taxon>Bacteria</taxon>
        <taxon>Pseudomonadati</taxon>
        <taxon>Verrucomicrobiota</taxon>
        <taxon>Verrucomicrobiia</taxon>
        <taxon>Verrucomicrobiales</taxon>
        <taxon>Verrucomicrobiaceae</taxon>
        <taxon>Prosthecobacter</taxon>
    </lineage>
</organism>
<feature type="region of interest" description="Disordered" evidence="1">
    <location>
        <begin position="1"/>
        <end position="45"/>
    </location>
</feature>
<keyword evidence="3" id="KW-1185">Reference proteome</keyword>
<evidence type="ECO:0000313" key="2">
    <source>
        <dbReference type="EMBL" id="SKA86125.1"/>
    </source>
</evidence>
<protein>
    <submittedName>
        <fullName evidence="2">Uncharacterized protein</fullName>
    </submittedName>
</protein>
<evidence type="ECO:0000313" key="3">
    <source>
        <dbReference type="Proteomes" id="UP000190774"/>
    </source>
</evidence>
<dbReference type="STRING" id="48467.SAMN02745166_01251"/>
<reference evidence="3" key="1">
    <citation type="submission" date="2017-02" db="EMBL/GenBank/DDBJ databases">
        <authorList>
            <person name="Varghese N."/>
            <person name="Submissions S."/>
        </authorList>
    </citation>
    <scope>NUCLEOTIDE SEQUENCE [LARGE SCALE GENOMIC DNA]</scope>
    <source>
        <strain evidence="3">ATCC 700200</strain>
    </source>
</reference>
<dbReference type="EMBL" id="FUYE01000003">
    <property type="protein sequence ID" value="SKA86125.1"/>
    <property type="molecule type" value="Genomic_DNA"/>
</dbReference>
<accession>A0A1T4XAI5</accession>
<name>A0A1T4XAI5_9BACT</name>
<proteinExistence type="predicted"/>
<gene>
    <name evidence="2" type="ORF">SAMN02745166_01251</name>
</gene>
<sequence length="45" mass="4832">MKGSEGTKKATSFEVALQGSTTNGLLQHRSAENSIRPPNCRDTRG</sequence>
<dbReference type="Proteomes" id="UP000190774">
    <property type="component" value="Unassembled WGS sequence"/>
</dbReference>
<dbReference type="AlphaFoldDB" id="A0A1T4XAI5"/>
<evidence type="ECO:0000256" key="1">
    <source>
        <dbReference type="SAM" id="MobiDB-lite"/>
    </source>
</evidence>